<evidence type="ECO:0000259" key="3">
    <source>
        <dbReference type="Pfam" id="PF02230"/>
    </source>
</evidence>
<organism evidence="4 5">
    <name type="scientific">Salinisphaera aquimarina</name>
    <dbReference type="NCBI Taxonomy" id="2094031"/>
    <lineage>
        <taxon>Bacteria</taxon>
        <taxon>Pseudomonadati</taxon>
        <taxon>Pseudomonadota</taxon>
        <taxon>Gammaproteobacteria</taxon>
        <taxon>Salinisphaerales</taxon>
        <taxon>Salinisphaeraceae</taxon>
        <taxon>Salinisphaera</taxon>
    </lineage>
</organism>
<dbReference type="InterPro" id="IPR029058">
    <property type="entry name" value="AB_hydrolase_fold"/>
</dbReference>
<evidence type="ECO:0000313" key="4">
    <source>
        <dbReference type="EMBL" id="MFC3103831.1"/>
    </source>
</evidence>
<gene>
    <name evidence="4" type="ORF">ACFOSU_07995</name>
</gene>
<dbReference type="PANTHER" id="PTHR10655">
    <property type="entry name" value="LYSOPHOSPHOLIPASE-RELATED"/>
    <property type="match status" value="1"/>
</dbReference>
<dbReference type="RefSeq" id="WP_380688237.1">
    <property type="nucleotide sequence ID" value="NZ_JBHRSS010000003.1"/>
</dbReference>
<dbReference type="InterPro" id="IPR050565">
    <property type="entry name" value="LYPA1-2/EST-like"/>
</dbReference>
<dbReference type="Gene3D" id="3.40.50.1820">
    <property type="entry name" value="alpha/beta hydrolase"/>
    <property type="match status" value="1"/>
</dbReference>
<feature type="domain" description="Phospholipase/carboxylesterase/thioesterase" evidence="3">
    <location>
        <begin position="7"/>
        <end position="215"/>
    </location>
</feature>
<dbReference type="SUPFAM" id="SSF53474">
    <property type="entry name" value="alpha/beta-Hydrolases"/>
    <property type="match status" value="1"/>
</dbReference>
<comment type="similarity">
    <text evidence="1">Belongs to the AB hydrolase superfamily. AB hydrolase 2 family.</text>
</comment>
<dbReference type="Pfam" id="PF02230">
    <property type="entry name" value="Abhydrolase_2"/>
    <property type="match status" value="1"/>
</dbReference>
<dbReference type="GO" id="GO:0016787">
    <property type="term" value="F:hydrolase activity"/>
    <property type="evidence" value="ECO:0007669"/>
    <property type="project" value="UniProtKB-KW"/>
</dbReference>
<evidence type="ECO:0000256" key="2">
    <source>
        <dbReference type="ARBA" id="ARBA00022801"/>
    </source>
</evidence>
<sequence>MLDCIEIEPRSEATASVIWLHGLGADGNDFVPIVEELGLPADHGIRFVFPNAPVRPVTINNGMPMRAWYDIKGMAIADKQDAEGIRASAAEIEALIAREAERGVAADHIVLAGFSQGGAIALHAGVRHADALAGIMALSTYLPLAETLADEASDANRGVSIIMAHGSEDPVVPITLGQASRDHLQQAGYDVAWHEYPMQHQVCLPQIAEIGRWLRARLTGS</sequence>
<keyword evidence="2 4" id="KW-0378">Hydrolase</keyword>
<comment type="caution">
    <text evidence="4">The sequence shown here is derived from an EMBL/GenBank/DDBJ whole genome shotgun (WGS) entry which is preliminary data.</text>
</comment>
<protein>
    <submittedName>
        <fullName evidence="4">Alpha/beta hydrolase</fullName>
    </submittedName>
</protein>
<dbReference type="InterPro" id="IPR003140">
    <property type="entry name" value="PLipase/COase/thioEstase"/>
</dbReference>
<name>A0ABV7EQR5_9GAMM</name>
<reference evidence="5" key="1">
    <citation type="journal article" date="2019" name="Int. J. Syst. Evol. Microbiol.">
        <title>The Global Catalogue of Microorganisms (GCM) 10K type strain sequencing project: providing services to taxonomists for standard genome sequencing and annotation.</title>
        <authorList>
            <consortium name="The Broad Institute Genomics Platform"/>
            <consortium name="The Broad Institute Genome Sequencing Center for Infectious Disease"/>
            <person name="Wu L."/>
            <person name="Ma J."/>
        </authorList>
    </citation>
    <scope>NUCLEOTIDE SEQUENCE [LARGE SCALE GENOMIC DNA]</scope>
    <source>
        <strain evidence="5">KCTC 52640</strain>
    </source>
</reference>
<keyword evidence="5" id="KW-1185">Reference proteome</keyword>
<evidence type="ECO:0000256" key="1">
    <source>
        <dbReference type="ARBA" id="ARBA00006499"/>
    </source>
</evidence>
<proteinExistence type="inferred from homology"/>
<dbReference type="EMBL" id="JBHRSS010000003">
    <property type="protein sequence ID" value="MFC3103831.1"/>
    <property type="molecule type" value="Genomic_DNA"/>
</dbReference>
<accession>A0ABV7EQR5</accession>
<dbReference type="PANTHER" id="PTHR10655:SF17">
    <property type="entry name" value="LYSOPHOSPHOLIPASE-LIKE PROTEIN 1"/>
    <property type="match status" value="1"/>
</dbReference>
<dbReference type="Proteomes" id="UP001595462">
    <property type="component" value="Unassembled WGS sequence"/>
</dbReference>
<evidence type="ECO:0000313" key="5">
    <source>
        <dbReference type="Proteomes" id="UP001595462"/>
    </source>
</evidence>